<dbReference type="AlphaFoldDB" id="A0A0A9T0A4"/>
<reference evidence="1" key="1">
    <citation type="submission" date="2014-09" db="EMBL/GenBank/DDBJ databases">
        <authorList>
            <person name="Magalhaes I.L.F."/>
            <person name="Oliveira U."/>
            <person name="Santos F.R."/>
            <person name="Vidigal T.H.D.A."/>
            <person name="Brescovit A.D."/>
            <person name="Santos A.J."/>
        </authorList>
    </citation>
    <scope>NUCLEOTIDE SEQUENCE</scope>
    <source>
        <tissue evidence="1">Shoot tissue taken approximately 20 cm above the soil surface</tissue>
    </source>
</reference>
<accession>A0A0A9T0A4</accession>
<proteinExistence type="predicted"/>
<name>A0A0A9T0A4_ARUDO</name>
<dbReference type="EMBL" id="GBRH01251107">
    <property type="protein sequence ID" value="JAD46788.1"/>
    <property type="molecule type" value="Transcribed_RNA"/>
</dbReference>
<organism evidence="1">
    <name type="scientific">Arundo donax</name>
    <name type="common">Giant reed</name>
    <name type="synonym">Donax arundinaceus</name>
    <dbReference type="NCBI Taxonomy" id="35708"/>
    <lineage>
        <taxon>Eukaryota</taxon>
        <taxon>Viridiplantae</taxon>
        <taxon>Streptophyta</taxon>
        <taxon>Embryophyta</taxon>
        <taxon>Tracheophyta</taxon>
        <taxon>Spermatophyta</taxon>
        <taxon>Magnoliopsida</taxon>
        <taxon>Liliopsida</taxon>
        <taxon>Poales</taxon>
        <taxon>Poaceae</taxon>
        <taxon>PACMAD clade</taxon>
        <taxon>Arundinoideae</taxon>
        <taxon>Arundineae</taxon>
        <taxon>Arundo</taxon>
    </lineage>
</organism>
<sequence length="32" mass="3502">MIVQIEIEPATTANASITFILPLDLFLLTSII</sequence>
<reference evidence="1" key="2">
    <citation type="journal article" date="2015" name="Data Brief">
        <title>Shoot transcriptome of the giant reed, Arundo donax.</title>
        <authorList>
            <person name="Barrero R.A."/>
            <person name="Guerrero F.D."/>
            <person name="Moolhuijzen P."/>
            <person name="Goolsby J.A."/>
            <person name="Tidwell J."/>
            <person name="Bellgard S.E."/>
            <person name="Bellgard M.I."/>
        </authorList>
    </citation>
    <scope>NUCLEOTIDE SEQUENCE</scope>
    <source>
        <tissue evidence="1">Shoot tissue taken approximately 20 cm above the soil surface</tissue>
    </source>
</reference>
<evidence type="ECO:0000313" key="1">
    <source>
        <dbReference type="EMBL" id="JAD46788.1"/>
    </source>
</evidence>
<protein>
    <submittedName>
        <fullName evidence="1">Uncharacterized protein</fullName>
    </submittedName>
</protein>